<comment type="similarity">
    <text evidence="5 12">Belongs to the purine/pyrimidine phosphoribosyltransferase family.</text>
</comment>
<dbReference type="CDD" id="cd06223">
    <property type="entry name" value="PRTases_typeI"/>
    <property type="match status" value="1"/>
</dbReference>
<evidence type="ECO:0000256" key="2">
    <source>
        <dbReference type="ARBA" id="ARBA00003968"/>
    </source>
</evidence>
<dbReference type="GO" id="GO:0002055">
    <property type="term" value="F:adenine binding"/>
    <property type="evidence" value="ECO:0007669"/>
    <property type="project" value="TreeGrafter"/>
</dbReference>
<dbReference type="NCBIfam" id="TIGR01090">
    <property type="entry name" value="apt"/>
    <property type="match status" value="1"/>
</dbReference>
<evidence type="ECO:0000256" key="6">
    <source>
        <dbReference type="ARBA" id="ARBA00011738"/>
    </source>
</evidence>
<evidence type="ECO:0000259" key="13">
    <source>
        <dbReference type="Pfam" id="PF00156"/>
    </source>
</evidence>
<evidence type="ECO:0000256" key="9">
    <source>
        <dbReference type="ARBA" id="ARBA00022676"/>
    </source>
</evidence>
<evidence type="ECO:0000256" key="4">
    <source>
        <dbReference type="ARBA" id="ARBA00004659"/>
    </source>
</evidence>
<dbReference type="RefSeq" id="WP_084231275.1">
    <property type="nucleotide sequence ID" value="NZ_FWWR01000011.1"/>
</dbReference>
<dbReference type="Pfam" id="PF00156">
    <property type="entry name" value="Pribosyltran"/>
    <property type="match status" value="1"/>
</dbReference>
<dbReference type="PANTHER" id="PTHR32315">
    <property type="entry name" value="ADENINE PHOSPHORIBOSYLTRANSFERASE"/>
    <property type="match status" value="1"/>
</dbReference>
<comment type="subcellular location">
    <subcellularLocation>
        <location evidence="3 12">Cytoplasm</location>
    </subcellularLocation>
</comment>
<keyword evidence="11 12" id="KW-0660">Purine salvage</keyword>
<evidence type="ECO:0000256" key="12">
    <source>
        <dbReference type="HAMAP-Rule" id="MF_00004"/>
    </source>
</evidence>
<dbReference type="GO" id="GO:0006166">
    <property type="term" value="P:purine ribonucleoside salvage"/>
    <property type="evidence" value="ECO:0007669"/>
    <property type="project" value="UniProtKB-UniRule"/>
</dbReference>
<evidence type="ECO:0000256" key="3">
    <source>
        <dbReference type="ARBA" id="ARBA00004496"/>
    </source>
</evidence>
<protein>
    <recommendedName>
        <fullName evidence="7 12">Adenine phosphoribosyltransferase</fullName>
        <shortName evidence="12">APRT</shortName>
        <ecNumber evidence="7 12">2.4.2.7</ecNumber>
    </recommendedName>
</protein>
<dbReference type="GO" id="GO:0044209">
    <property type="term" value="P:AMP salvage"/>
    <property type="evidence" value="ECO:0007669"/>
    <property type="project" value="UniProtKB-UniRule"/>
</dbReference>
<dbReference type="AlphaFoldDB" id="A0A1W1VC92"/>
<dbReference type="NCBIfam" id="NF002636">
    <property type="entry name" value="PRK02304.1-5"/>
    <property type="match status" value="1"/>
</dbReference>
<keyword evidence="9 12" id="KW-0328">Glycosyltransferase</keyword>
<dbReference type="STRING" id="573058.SAMN00017477_1736"/>
<evidence type="ECO:0000256" key="11">
    <source>
        <dbReference type="ARBA" id="ARBA00022726"/>
    </source>
</evidence>
<comment type="pathway">
    <text evidence="4 12">Purine metabolism; AMP biosynthesis via salvage pathway; AMP from adenine: step 1/1.</text>
</comment>
<dbReference type="Gene3D" id="3.40.50.2020">
    <property type="match status" value="1"/>
</dbReference>
<dbReference type="GO" id="GO:0016208">
    <property type="term" value="F:AMP binding"/>
    <property type="evidence" value="ECO:0007669"/>
    <property type="project" value="TreeGrafter"/>
</dbReference>
<dbReference type="OrthoDB" id="9803963at2"/>
<dbReference type="NCBIfam" id="NF002633">
    <property type="entry name" value="PRK02304.1-2"/>
    <property type="match status" value="1"/>
</dbReference>
<evidence type="ECO:0000256" key="10">
    <source>
        <dbReference type="ARBA" id="ARBA00022679"/>
    </source>
</evidence>
<dbReference type="Proteomes" id="UP000192368">
    <property type="component" value="Unassembled WGS sequence"/>
</dbReference>
<reference evidence="15" key="1">
    <citation type="submission" date="2017-04" db="EMBL/GenBank/DDBJ databases">
        <authorList>
            <person name="Varghese N."/>
            <person name="Submissions S."/>
        </authorList>
    </citation>
    <scope>NUCLEOTIDE SEQUENCE [LARGE SCALE GENOMIC DNA]</scope>
    <source>
        <strain evidence="15">DSM 20463</strain>
    </source>
</reference>
<evidence type="ECO:0000313" key="15">
    <source>
        <dbReference type="Proteomes" id="UP000192368"/>
    </source>
</evidence>
<dbReference type="EMBL" id="FWWR01000011">
    <property type="protein sequence ID" value="SMB90988.1"/>
    <property type="molecule type" value="Genomic_DNA"/>
</dbReference>
<proteinExistence type="inferred from homology"/>
<dbReference type="EC" id="2.4.2.7" evidence="7 12"/>
<comment type="subunit">
    <text evidence="6 12">Homodimer.</text>
</comment>
<dbReference type="InterPro" id="IPR000836">
    <property type="entry name" value="PRTase_dom"/>
</dbReference>
<evidence type="ECO:0000256" key="5">
    <source>
        <dbReference type="ARBA" id="ARBA00008391"/>
    </source>
</evidence>
<keyword evidence="10 12" id="KW-0808">Transferase</keyword>
<feature type="domain" description="Phosphoribosyltransferase" evidence="13">
    <location>
        <begin position="29"/>
        <end position="143"/>
    </location>
</feature>
<evidence type="ECO:0000256" key="8">
    <source>
        <dbReference type="ARBA" id="ARBA00022490"/>
    </source>
</evidence>
<gene>
    <name evidence="12" type="primary">apt</name>
    <name evidence="14" type="ORF">SAMN00017477_1736</name>
</gene>
<dbReference type="PANTHER" id="PTHR32315:SF3">
    <property type="entry name" value="ADENINE PHOSPHORIBOSYLTRANSFERASE"/>
    <property type="match status" value="1"/>
</dbReference>
<dbReference type="InterPro" id="IPR005764">
    <property type="entry name" value="Ade_phspho_trans"/>
</dbReference>
<dbReference type="InterPro" id="IPR050054">
    <property type="entry name" value="UPRTase/APRTase"/>
</dbReference>
<dbReference type="UniPathway" id="UPA00588">
    <property type="reaction ID" value="UER00646"/>
</dbReference>
<organism evidence="14 15">
    <name type="scientific">Peptoniphilus asaccharolyticus DSM 20463</name>
    <dbReference type="NCBI Taxonomy" id="573058"/>
    <lineage>
        <taxon>Bacteria</taxon>
        <taxon>Bacillati</taxon>
        <taxon>Bacillota</taxon>
        <taxon>Tissierellia</taxon>
        <taxon>Tissierellales</taxon>
        <taxon>Peptoniphilaceae</taxon>
        <taxon>Peptoniphilus</taxon>
    </lineage>
</organism>
<evidence type="ECO:0000313" key="14">
    <source>
        <dbReference type="EMBL" id="SMB90988.1"/>
    </source>
</evidence>
<comment type="function">
    <text evidence="2 12">Catalyzes a salvage reaction resulting in the formation of AMP, that is energically less costly than de novo synthesis.</text>
</comment>
<sequence length="169" mass="18466">MDLRDKIRALKDYPSEGIIFRDITTLLKEADGFKAAIDQISDLRDDEVDVVVGIEARGFIVGAPIAYKKNCGFVPVRKPGKLPAETISKEYALEYGIDKIEMHKDAIKEGSRVLIVDDLLATGGTSKAAVELIESLGGIVVGLDFLIELEGLPGREALKGYDVRSVIKY</sequence>
<keyword evidence="15" id="KW-1185">Reference proteome</keyword>
<dbReference type="HAMAP" id="MF_00004">
    <property type="entry name" value="Aden_phosphoribosyltr"/>
    <property type="match status" value="1"/>
</dbReference>
<dbReference type="SUPFAM" id="SSF53271">
    <property type="entry name" value="PRTase-like"/>
    <property type="match status" value="1"/>
</dbReference>
<dbReference type="NCBIfam" id="NF002634">
    <property type="entry name" value="PRK02304.1-3"/>
    <property type="match status" value="1"/>
</dbReference>
<comment type="catalytic activity">
    <reaction evidence="1 12">
        <text>AMP + diphosphate = 5-phospho-alpha-D-ribose 1-diphosphate + adenine</text>
        <dbReference type="Rhea" id="RHEA:16609"/>
        <dbReference type="ChEBI" id="CHEBI:16708"/>
        <dbReference type="ChEBI" id="CHEBI:33019"/>
        <dbReference type="ChEBI" id="CHEBI:58017"/>
        <dbReference type="ChEBI" id="CHEBI:456215"/>
        <dbReference type="EC" id="2.4.2.7"/>
    </reaction>
</comment>
<dbReference type="InterPro" id="IPR029057">
    <property type="entry name" value="PRTase-like"/>
</dbReference>
<dbReference type="FunFam" id="3.40.50.2020:FF:000004">
    <property type="entry name" value="Adenine phosphoribosyltransferase"/>
    <property type="match status" value="1"/>
</dbReference>
<keyword evidence="8 12" id="KW-0963">Cytoplasm</keyword>
<accession>A0A1W1VC92</accession>
<evidence type="ECO:0000256" key="1">
    <source>
        <dbReference type="ARBA" id="ARBA00000868"/>
    </source>
</evidence>
<dbReference type="GO" id="GO:0005737">
    <property type="term" value="C:cytoplasm"/>
    <property type="evidence" value="ECO:0007669"/>
    <property type="project" value="UniProtKB-SubCell"/>
</dbReference>
<name>A0A1W1VC92_PEPAS</name>
<dbReference type="GO" id="GO:0006168">
    <property type="term" value="P:adenine salvage"/>
    <property type="evidence" value="ECO:0007669"/>
    <property type="project" value="InterPro"/>
</dbReference>
<evidence type="ECO:0000256" key="7">
    <source>
        <dbReference type="ARBA" id="ARBA00011893"/>
    </source>
</evidence>
<dbReference type="GO" id="GO:0003999">
    <property type="term" value="F:adenine phosphoribosyltransferase activity"/>
    <property type="evidence" value="ECO:0007669"/>
    <property type="project" value="UniProtKB-UniRule"/>
</dbReference>